<dbReference type="PANTHER" id="PTHR30509">
    <property type="entry name" value="P-HYDROXYBENZOIC ACID EFFLUX PUMP SUBUNIT-RELATED"/>
    <property type="match status" value="1"/>
</dbReference>
<dbReference type="InterPro" id="IPR006726">
    <property type="entry name" value="PHBA_efflux_AaeB/fusaric-R"/>
</dbReference>
<feature type="transmembrane region" description="Helical" evidence="7">
    <location>
        <begin position="398"/>
        <end position="415"/>
    </location>
</feature>
<evidence type="ECO:0000256" key="6">
    <source>
        <dbReference type="ARBA" id="ARBA00023136"/>
    </source>
</evidence>
<feature type="transmembrane region" description="Helical" evidence="7">
    <location>
        <begin position="476"/>
        <end position="494"/>
    </location>
</feature>
<dbReference type="OrthoDB" id="9113744at2"/>
<feature type="transmembrane region" description="Helical" evidence="7">
    <location>
        <begin position="12"/>
        <end position="33"/>
    </location>
</feature>
<evidence type="ECO:0000313" key="8">
    <source>
        <dbReference type="EMBL" id="AUT65717.1"/>
    </source>
</evidence>
<feature type="transmembrane region" description="Helical" evidence="7">
    <location>
        <begin position="86"/>
        <end position="103"/>
    </location>
</feature>
<feature type="transmembrane region" description="Helical" evidence="7">
    <location>
        <begin position="422"/>
        <end position="445"/>
    </location>
</feature>
<dbReference type="Proteomes" id="UP000243502">
    <property type="component" value="Chromosome 3"/>
</dbReference>
<keyword evidence="6 7" id="KW-0472">Membrane</keyword>
<accession>A0A2I8F1F2</accession>
<sequence length="681" mass="71553">MRSTWIPSRGLVMFAGRTALSAALGLLCSSLAGLHEPHWAAWTVVSLAIPARGDSLLKSLDRALGTAVGAPVGVLLVLAAHGSEPLLVGLLAAWLAACVYAGVSLRNYRAYGAVLAGYSAVIIAMSLPGESAQLFEVGKDRCFGVLIGIACALLVIVFSRDAMHSGHATRRIRHAIGAACAWTADRLAGLPRPRAIDGTGPQRLRPQLSDILALDGAVLSAAAESPALWIRAGRLRGVVSALLSLLVVSRGIERNLEEATSKGNAISDEIGAVVVEASRLLMSIARELRGDCATEPGNTSVFCSQLHALRVTLASIQAKTVVERRRIDLVSALLGATEGALRVSARLTGADESRNDDTESYPAPVYTRDRTYAVVAALRAAIALLLAGAVWMNTGWQGGPLFVAFTAIAIALFAIRPNPRHTAVHFLASGAVGAGAALLFCVTVAPHIAHPAGFALAEGCVVFLAIVLSSQLSNSFWASGFCLVFLVVSDPAAIAHTTASALSGNATGVIAGSALAAFAFHLVPSRGRESRWRKRCLKRIADTIRTLIASPVGRRTAVTHHAWQSRSIDALVRIALPAASAQEVDECMSWIEIGAELLELHNASHTDAGPLSSDARKTLGQLLADLRDIEPHAWHARLIAADAELHHTQHTDQTVLAMRARIAEIVSLLKHVAAAGIAPAQ</sequence>
<evidence type="ECO:0000313" key="9">
    <source>
        <dbReference type="Proteomes" id="UP000243502"/>
    </source>
</evidence>
<dbReference type="AlphaFoldDB" id="A0A2I8F1F2"/>
<dbReference type="PANTHER" id="PTHR30509:SF9">
    <property type="entry name" value="MULTIDRUG RESISTANCE PROTEIN MDTO"/>
    <property type="match status" value="1"/>
</dbReference>
<name>A0A2I8F1F2_9BURK</name>
<organism evidence="8 9">
    <name type="scientific">Paraburkholderia terrae</name>
    <dbReference type="NCBI Taxonomy" id="311230"/>
    <lineage>
        <taxon>Bacteria</taxon>
        <taxon>Pseudomonadati</taxon>
        <taxon>Pseudomonadota</taxon>
        <taxon>Betaproteobacteria</taxon>
        <taxon>Burkholderiales</taxon>
        <taxon>Burkholderiaceae</taxon>
        <taxon>Paraburkholderia</taxon>
    </lineage>
</organism>
<dbReference type="KEGG" id="pter:C2L65_40165"/>
<comment type="subcellular location">
    <subcellularLocation>
        <location evidence="1">Cell membrane</location>
        <topology evidence="1">Multi-pass membrane protein</topology>
    </subcellularLocation>
</comment>
<keyword evidence="4 7" id="KW-0812">Transmembrane</keyword>
<evidence type="ECO:0000256" key="4">
    <source>
        <dbReference type="ARBA" id="ARBA00022692"/>
    </source>
</evidence>
<dbReference type="Pfam" id="PF04632">
    <property type="entry name" value="FUSC"/>
    <property type="match status" value="1"/>
</dbReference>
<evidence type="ECO:0000256" key="2">
    <source>
        <dbReference type="ARBA" id="ARBA00022448"/>
    </source>
</evidence>
<feature type="transmembrane region" description="Helical" evidence="7">
    <location>
        <begin position="110"/>
        <end position="128"/>
    </location>
</feature>
<keyword evidence="3" id="KW-1003">Cell membrane</keyword>
<feature type="transmembrane region" description="Helical" evidence="7">
    <location>
        <begin position="506"/>
        <end position="524"/>
    </location>
</feature>
<evidence type="ECO:0000256" key="7">
    <source>
        <dbReference type="SAM" id="Phobius"/>
    </source>
</evidence>
<dbReference type="RefSeq" id="WP_042305342.1">
    <property type="nucleotide sequence ID" value="NZ_CP026113.1"/>
</dbReference>
<dbReference type="GO" id="GO:0022857">
    <property type="term" value="F:transmembrane transporter activity"/>
    <property type="evidence" value="ECO:0007669"/>
    <property type="project" value="InterPro"/>
</dbReference>
<keyword evidence="5 7" id="KW-1133">Transmembrane helix</keyword>
<proteinExistence type="predicted"/>
<keyword evidence="2" id="KW-0813">Transport</keyword>
<gene>
    <name evidence="8" type="ORF">C2L65_40165</name>
</gene>
<dbReference type="EMBL" id="CP026113">
    <property type="protein sequence ID" value="AUT65717.1"/>
    <property type="molecule type" value="Genomic_DNA"/>
</dbReference>
<feature type="transmembrane region" description="Helical" evidence="7">
    <location>
        <begin position="451"/>
        <end position="469"/>
    </location>
</feature>
<evidence type="ECO:0000256" key="3">
    <source>
        <dbReference type="ARBA" id="ARBA00022475"/>
    </source>
</evidence>
<feature type="transmembrane region" description="Helical" evidence="7">
    <location>
        <begin position="143"/>
        <end position="163"/>
    </location>
</feature>
<evidence type="ECO:0000256" key="1">
    <source>
        <dbReference type="ARBA" id="ARBA00004651"/>
    </source>
</evidence>
<feature type="transmembrane region" description="Helical" evidence="7">
    <location>
        <begin position="372"/>
        <end position="392"/>
    </location>
</feature>
<protein>
    <submittedName>
        <fullName evidence="8">FUSC family protein</fullName>
    </submittedName>
</protein>
<dbReference type="GO" id="GO:0005886">
    <property type="term" value="C:plasma membrane"/>
    <property type="evidence" value="ECO:0007669"/>
    <property type="project" value="UniProtKB-SubCell"/>
</dbReference>
<reference evidence="8 9" key="1">
    <citation type="submission" date="2018-01" db="EMBL/GenBank/DDBJ databases">
        <title>Species boundaries and ecological features among Paraburkholderia terrae DSMZ17804T, P. hospita DSMZ17164T and P. caribensis DSMZ13236T.</title>
        <authorList>
            <person name="Pratama A.A."/>
        </authorList>
    </citation>
    <scope>NUCLEOTIDE SEQUENCE [LARGE SCALE GENOMIC DNA]</scope>
    <source>
        <strain evidence="8 9">DSM 17804</strain>
    </source>
</reference>
<evidence type="ECO:0000256" key="5">
    <source>
        <dbReference type="ARBA" id="ARBA00022989"/>
    </source>
</evidence>